<evidence type="ECO:0000256" key="9">
    <source>
        <dbReference type="ARBA" id="ARBA00022691"/>
    </source>
</evidence>
<dbReference type="SUPFAM" id="SSF53335">
    <property type="entry name" value="S-adenosyl-L-methionine-dependent methyltransferases"/>
    <property type="match status" value="1"/>
</dbReference>
<evidence type="ECO:0000256" key="12">
    <source>
        <dbReference type="ARBA" id="ARBA00031088"/>
    </source>
</evidence>
<feature type="binding site" evidence="14">
    <location>
        <position position="343"/>
    </location>
    <ligand>
        <name>S-adenosyl-L-methionine</name>
        <dbReference type="ChEBI" id="CHEBI:59789"/>
    </ligand>
</feature>
<keyword evidence="5" id="KW-0963">Cytoplasm</keyword>
<dbReference type="NCBIfam" id="TIGR00563">
    <property type="entry name" value="rsmB"/>
    <property type="match status" value="1"/>
</dbReference>
<dbReference type="PANTHER" id="PTHR22807:SF61">
    <property type="entry name" value="NOL1_NOP2_SUN FAMILY PROTEIN _ ANTITERMINATION NUSB DOMAIN-CONTAINING PROTEIN"/>
    <property type="match status" value="1"/>
</dbReference>
<organism evidence="16 17">
    <name type="scientific">Alkalimarinus sediminis</name>
    <dbReference type="NCBI Taxonomy" id="1632866"/>
    <lineage>
        <taxon>Bacteria</taxon>
        <taxon>Pseudomonadati</taxon>
        <taxon>Pseudomonadota</taxon>
        <taxon>Gammaproteobacteria</taxon>
        <taxon>Alteromonadales</taxon>
        <taxon>Alteromonadaceae</taxon>
        <taxon>Alkalimarinus</taxon>
    </lineage>
</organism>
<dbReference type="RefSeq" id="WP_251812294.1">
    <property type="nucleotide sequence ID" value="NZ_CP101527.1"/>
</dbReference>
<dbReference type="SUPFAM" id="SSF48013">
    <property type="entry name" value="NusB-like"/>
    <property type="match status" value="1"/>
</dbReference>
<comment type="subcellular location">
    <subcellularLocation>
        <location evidence="2">Cytoplasm</location>
    </subcellularLocation>
</comment>
<evidence type="ECO:0000256" key="3">
    <source>
        <dbReference type="ARBA" id="ARBA00007494"/>
    </source>
</evidence>
<dbReference type="Gene3D" id="3.30.70.1170">
    <property type="entry name" value="Sun protein, domain 3"/>
    <property type="match status" value="1"/>
</dbReference>
<dbReference type="Gene3D" id="1.10.940.10">
    <property type="entry name" value="NusB-like"/>
    <property type="match status" value="1"/>
</dbReference>
<comment type="function">
    <text evidence="1">Specifically methylates the cytosine at position 967 (m5C967) of 16S rRNA.</text>
</comment>
<accession>A0A9E8HSN4</accession>
<dbReference type="InterPro" id="IPR018314">
    <property type="entry name" value="RsmB/NOL1/NOP2-like_CS"/>
</dbReference>
<feature type="binding site" evidence="14">
    <location>
        <position position="324"/>
    </location>
    <ligand>
        <name>S-adenosyl-L-methionine</name>
        <dbReference type="ChEBI" id="CHEBI:59789"/>
    </ligand>
</feature>
<evidence type="ECO:0000256" key="4">
    <source>
        <dbReference type="ARBA" id="ARBA00012140"/>
    </source>
</evidence>
<evidence type="ECO:0000256" key="11">
    <source>
        <dbReference type="ARBA" id="ARBA00030399"/>
    </source>
</evidence>
<dbReference type="InterPro" id="IPR054728">
    <property type="entry name" value="RsmB-like_ferredoxin"/>
</dbReference>
<dbReference type="EMBL" id="CP101527">
    <property type="protein sequence ID" value="UZW75044.1"/>
    <property type="molecule type" value="Genomic_DNA"/>
</dbReference>
<keyword evidence="10 14" id="KW-0694">RNA-binding</keyword>
<dbReference type="InterPro" id="IPR001678">
    <property type="entry name" value="MeTrfase_RsmB-F_NOP2_dom"/>
</dbReference>
<dbReference type="GO" id="GO:0003723">
    <property type="term" value="F:RNA binding"/>
    <property type="evidence" value="ECO:0007669"/>
    <property type="project" value="UniProtKB-UniRule"/>
</dbReference>
<reference evidence="16" key="1">
    <citation type="submission" date="2022-07" db="EMBL/GenBank/DDBJ databases">
        <title>Alkalimarinus sp. nov., isolated from gut of a Alitta virens.</title>
        <authorList>
            <person name="Yang A.I."/>
            <person name="Shin N.-R."/>
        </authorList>
    </citation>
    <scope>NUCLEOTIDE SEQUENCE</scope>
    <source>
        <strain evidence="16">FA028</strain>
    </source>
</reference>
<dbReference type="EC" id="2.1.1.176" evidence="4"/>
<dbReference type="GO" id="GO:0005737">
    <property type="term" value="C:cytoplasm"/>
    <property type="evidence" value="ECO:0007669"/>
    <property type="project" value="UniProtKB-SubCell"/>
</dbReference>
<dbReference type="InterPro" id="IPR004573">
    <property type="entry name" value="rRNA_ssu_MeTfrase_B"/>
</dbReference>
<dbReference type="NCBIfam" id="NF011494">
    <property type="entry name" value="PRK14902.1"/>
    <property type="match status" value="1"/>
</dbReference>
<dbReference type="Gene3D" id="3.40.50.150">
    <property type="entry name" value="Vaccinia Virus protein VP39"/>
    <property type="match status" value="1"/>
</dbReference>
<dbReference type="CDD" id="cd02440">
    <property type="entry name" value="AdoMet_MTases"/>
    <property type="match status" value="1"/>
</dbReference>
<dbReference type="InterPro" id="IPR029063">
    <property type="entry name" value="SAM-dependent_MTases_sf"/>
</dbReference>
<sequence>MAKKTAKKRYLKRKVPLVETSNLRAIAAQVVHQVSHEKKSLSSLMPAALEKVADNDKALLQELCFGTCRWYHKLDAIKSSLMVQPLGHLDIVVNSVILVGIYQLLEMRIPPHAAIYETVEATEALGFFRLKGVVNGILRNVEREEHWPEALIDTETEASMLYEYSHPRWLIDKLSNNWPDHWQDILAANNLRPPMTLRVNTLKISRDAYLEQLSNVNIEAHATRFASAGITLEHPVDVNILPHFGEGFVSVQDEAAQLCCELLDAPQNARILDTCAAPGGKTCALLERFPDADVSAIDIDPARVARINENLERIGLSATVITGDAANPDSWWDKKLFDRILLDAPCSATGVIRRHPDIKLLRQENDIVPLANIQLSILQSSWQLLKPGGKLLYATCSVFSQENSRIIERFISKQADATLSPIEVEWGTATPFGQQLFPQAEGHDGFFYACLKKAD</sequence>
<evidence type="ECO:0000256" key="14">
    <source>
        <dbReference type="PROSITE-ProRule" id="PRU01023"/>
    </source>
</evidence>
<keyword evidence="6" id="KW-0698">rRNA processing</keyword>
<keyword evidence="7 14" id="KW-0489">Methyltransferase</keyword>
<dbReference type="InterPro" id="IPR006027">
    <property type="entry name" value="NusB_RsmB_TIM44"/>
</dbReference>
<dbReference type="AlphaFoldDB" id="A0A9E8HSN4"/>
<feature type="binding site" evidence="14">
    <location>
        <begin position="275"/>
        <end position="281"/>
    </location>
    <ligand>
        <name>S-adenosyl-L-methionine</name>
        <dbReference type="ChEBI" id="CHEBI:59789"/>
    </ligand>
</feature>
<keyword evidence="9 14" id="KW-0949">S-adenosyl-L-methionine</keyword>
<keyword evidence="17" id="KW-1185">Reference proteome</keyword>
<feature type="domain" description="SAM-dependent MTase RsmB/NOP-type" evidence="15">
    <location>
        <begin position="185"/>
        <end position="454"/>
    </location>
</feature>
<evidence type="ECO:0000256" key="6">
    <source>
        <dbReference type="ARBA" id="ARBA00022552"/>
    </source>
</evidence>
<dbReference type="NCBIfam" id="NF008149">
    <property type="entry name" value="PRK10901.1"/>
    <property type="match status" value="1"/>
</dbReference>
<dbReference type="InterPro" id="IPR049560">
    <property type="entry name" value="MeTrfase_RsmB-F_NOP2_cat"/>
</dbReference>
<evidence type="ECO:0000256" key="7">
    <source>
        <dbReference type="ARBA" id="ARBA00022603"/>
    </source>
</evidence>
<gene>
    <name evidence="16" type="primary">rsmB</name>
    <name evidence="16" type="ORF">NNL22_00115</name>
</gene>
<dbReference type="Pfam" id="PF01189">
    <property type="entry name" value="Methyltr_RsmB-F"/>
    <property type="match status" value="1"/>
</dbReference>
<feature type="active site" description="Nucleophile" evidence="14">
    <location>
        <position position="396"/>
    </location>
</feature>
<dbReference type="FunFam" id="3.40.50.150:FF:000022">
    <property type="entry name" value="Ribosomal RNA small subunit methyltransferase B"/>
    <property type="match status" value="1"/>
</dbReference>
<dbReference type="InterPro" id="IPR035926">
    <property type="entry name" value="NusB-like_sf"/>
</dbReference>
<comment type="catalytic activity">
    <reaction evidence="13">
        <text>cytidine(967) in 16S rRNA + S-adenosyl-L-methionine = 5-methylcytidine(967) in 16S rRNA + S-adenosyl-L-homocysteine + H(+)</text>
        <dbReference type="Rhea" id="RHEA:42748"/>
        <dbReference type="Rhea" id="RHEA-COMP:10219"/>
        <dbReference type="Rhea" id="RHEA-COMP:10220"/>
        <dbReference type="ChEBI" id="CHEBI:15378"/>
        <dbReference type="ChEBI" id="CHEBI:57856"/>
        <dbReference type="ChEBI" id="CHEBI:59789"/>
        <dbReference type="ChEBI" id="CHEBI:74483"/>
        <dbReference type="ChEBI" id="CHEBI:82748"/>
        <dbReference type="EC" id="2.1.1.176"/>
    </reaction>
</comment>
<dbReference type="GO" id="GO:0006355">
    <property type="term" value="P:regulation of DNA-templated transcription"/>
    <property type="evidence" value="ECO:0007669"/>
    <property type="project" value="InterPro"/>
</dbReference>
<keyword evidence="8 14" id="KW-0808">Transferase</keyword>
<evidence type="ECO:0000256" key="10">
    <source>
        <dbReference type="ARBA" id="ARBA00022884"/>
    </source>
</evidence>
<dbReference type="GO" id="GO:0008649">
    <property type="term" value="F:rRNA methyltransferase activity"/>
    <property type="evidence" value="ECO:0007669"/>
    <property type="project" value="InterPro"/>
</dbReference>
<evidence type="ECO:0000313" key="17">
    <source>
        <dbReference type="Proteomes" id="UP001164472"/>
    </source>
</evidence>
<dbReference type="Pfam" id="PF01029">
    <property type="entry name" value="NusB"/>
    <property type="match status" value="1"/>
</dbReference>
<feature type="binding site" evidence="14">
    <location>
        <position position="298"/>
    </location>
    <ligand>
        <name>S-adenosyl-L-methionine</name>
        <dbReference type="ChEBI" id="CHEBI:59789"/>
    </ligand>
</feature>
<name>A0A9E8HSN4_9ALTE</name>
<evidence type="ECO:0000313" key="16">
    <source>
        <dbReference type="EMBL" id="UZW75044.1"/>
    </source>
</evidence>
<comment type="similarity">
    <text evidence="3 14">Belongs to the class I-like SAM-binding methyltransferase superfamily. RsmB/NOP family.</text>
</comment>
<dbReference type="Proteomes" id="UP001164472">
    <property type="component" value="Chromosome"/>
</dbReference>
<evidence type="ECO:0000256" key="2">
    <source>
        <dbReference type="ARBA" id="ARBA00004496"/>
    </source>
</evidence>
<protein>
    <recommendedName>
        <fullName evidence="4">16S rRNA (cytosine(967)-C(5))-methyltransferase</fullName>
        <ecNumber evidence="4">2.1.1.176</ecNumber>
    </recommendedName>
    <alternativeName>
        <fullName evidence="11">16S rRNA m5C967 methyltransferase</fullName>
    </alternativeName>
    <alternativeName>
        <fullName evidence="12">rRNA (cytosine-C(5)-)-methyltransferase RsmB</fullName>
    </alternativeName>
</protein>
<dbReference type="Pfam" id="PF22458">
    <property type="entry name" value="RsmF-B_ferredox"/>
    <property type="match status" value="1"/>
</dbReference>
<evidence type="ECO:0000256" key="13">
    <source>
        <dbReference type="ARBA" id="ARBA00047283"/>
    </source>
</evidence>
<evidence type="ECO:0000256" key="8">
    <source>
        <dbReference type="ARBA" id="ARBA00022679"/>
    </source>
</evidence>
<proteinExistence type="inferred from homology"/>
<evidence type="ECO:0000256" key="5">
    <source>
        <dbReference type="ARBA" id="ARBA00022490"/>
    </source>
</evidence>
<dbReference type="PRINTS" id="PR02008">
    <property type="entry name" value="RCMTFAMILY"/>
</dbReference>
<dbReference type="PROSITE" id="PS01153">
    <property type="entry name" value="NOL1_NOP2_SUN"/>
    <property type="match status" value="1"/>
</dbReference>
<evidence type="ECO:0000259" key="15">
    <source>
        <dbReference type="PROSITE" id="PS51686"/>
    </source>
</evidence>
<dbReference type="Gene3D" id="1.10.287.730">
    <property type="entry name" value="Helix hairpin bin"/>
    <property type="match status" value="1"/>
</dbReference>
<evidence type="ECO:0000256" key="1">
    <source>
        <dbReference type="ARBA" id="ARBA00002724"/>
    </source>
</evidence>
<dbReference type="KEGG" id="asem:NNL22_00115"/>
<dbReference type="InterPro" id="IPR023267">
    <property type="entry name" value="RCMT"/>
</dbReference>
<dbReference type="PANTHER" id="PTHR22807">
    <property type="entry name" value="NOP2 YEAST -RELATED NOL1/NOP2/FMU SUN DOMAIN-CONTAINING"/>
    <property type="match status" value="1"/>
</dbReference>
<dbReference type="PROSITE" id="PS51686">
    <property type="entry name" value="SAM_MT_RSMB_NOP"/>
    <property type="match status" value="1"/>
</dbReference>